<organism evidence="2 3">
    <name type="scientific">Nonomuraea insulae</name>
    <dbReference type="NCBI Taxonomy" id="1616787"/>
    <lineage>
        <taxon>Bacteria</taxon>
        <taxon>Bacillati</taxon>
        <taxon>Actinomycetota</taxon>
        <taxon>Actinomycetes</taxon>
        <taxon>Streptosporangiales</taxon>
        <taxon>Streptosporangiaceae</taxon>
        <taxon>Nonomuraea</taxon>
    </lineage>
</organism>
<comment type="caution">
    <text evidence="2">The sequence shown here is derived from an EMBL/GenBank/DDBJ whole genome shotgun (WGS) entry which is preliminary data.</text>
</comment>
<protein>
    <submittedName>
        <fullName evidence="2">Uncharacterized protein</fullName>
    </submittedName>
</protein>
<dbReference type="RefSeq" id="WP_379522235.1">
    <property type="nucleotide sequence ID" value="NZ_JBHSPA010000085.1"/>
</dbReference>
<accession>A0ABW1D4T7</accession>
<dbReference type="Proteomes" id="UP001596058">
    <property type="component" value="Unassembled WGS sequence"/>
</dbReference>
<dbReference type="EMBL" id="JBHSPA010000085">
    <property type="protein sequence ID" value="MFC5832801.1"/>
    <property type="molecule type" value="Genomic_DNA"/>
</dbReference>
<proteinExistence type="predicted"/>
<evidence type="ECO:0000313" key="2">
    <source>
        <dbReference type="EMBL" id="MFC5832801.1"/>
    </source>
</evidence>
<name>A0ABW1D4T7_9ACTN</name>
<sequence length="43" mass="4396">MIDSIELITLAMARPGLGNSAEPPALKDASAPPHEQSPGGLEL</sequence>
<reference evidence="3" key="1">
    <citation type="journal article" date="2019" name="Int. J. Syst. Evol. Microbiol.">
        <title>The Global Catalogue of Microorganisms (GCM) 10K type strain sequencing project: providing services to taxonomists for standard genome sequencing and annotation.</title>
        <authorList>
            <consortium name="The Broad Institute Genomics Platform"/>
            <consortium name="The Broad Institute Genome Sequencing Center for Infectious Disease"/>
            <person name="Wu L."/>
            <person name="Ma J."/>
        </authorList>
    </citation>
    <scope>NUCLEOTIDE SEQUENCE [LARGE SCALE GENOMIC DNA]</scope>
    <source>
        <strain evidence="3">CCUG 53903</strain>
    </source>
</reference>
<keyword evidence="3" id="KW-1185">Reference proteome</keyword>
<evidence type="ECO:0000313" key="3">
    <source>
        <dbReference type="Proteomes" id="UP001596058"/>
    </source>
</evidence>
<gene>
    <name evidence="2" type="ORF">ACFPZ3_53900</name>
</gene>
<feature type="region of interest" description="Disordered" evidence="1">
    <location>
        <begin position="16"/>
        <end position="43"/>
    </location>
</feature>
<evidence type="ECO:0000256" key="1">
    <source>
        <dbReference type="SAM" id="MobiDB-lite"/>
    </source>
</evidence>